<dbReference type="RefSeq" id="XP_035657868.1">
    <property type="nucleotide sequence ID" value="XM_035801975.1"/>
</dbReference>
<dbReference type="SUPFAM" id="SSF103473">
    <property type="entry name" value="MFS general substrate transporter"/>
    <property type="match status" value="1"/>
</dbReference>
<feature type="region of interest" description="Disordered" evidence="23">
    <location>
        <begin position="1"/>
        <end position="37"/>
    </location>
</feature>
<keyword evidence="6" id="KW-1003">Cell membrane</keyword>
<feature type="transmembrane region" description="Helical" evidence="24">
    <location>
        <begin position="108"/>
        <end position="128"/>
    </location>
</feature>
<gene>
    <name evidence="26" type="primary">LOC118403308</name>
</gene>
<comment type="catalytic activity">
    <reaction evidence="17">
        <text>folate(in) + H(+)(in) = folate(out) + H(+)(out)</text>
        <dbReference type="Rhea" id="RHEA:70159"/>
        <dbReference type="ChEBI" id="CHEBI:15378"/>
        <dbReference type="ChEBI" id="CHEBI:62501"/>
    </reaction>
</comment>
<keyword evidence="10" id="KW-0769">Symport</keyword>
<evidence type="ECO:0000256" key="17">
    <source>
        <dbReference type="ARBA" id="ARBA00036250"/>
    </source>
</evidence>
<name>A0A9J7KGH7_BRAFL</name>
<dbReference type="GO" id="GO:0016323">
    <property type="term" value="C:basolateral plasma membrane"/>
    <property type="evidence" value="ECO:0007669"/>
    <property type="project" value="UniProtKB-SubCell"/>
</dbReference>
<evidence type="ECO:0000256" key="9">
    <source>
        <dbReference type="ARBA" id="ARBA00022753"/>
    </source>
</evidence>
<reference evidence="26" key="2">
    <citation type="submission" date="2025-08" db="UniProtKB">
        <authorList>
            <consortium name="RefSeq"/>
        </authorList>
    </citation>
    <scope>IDENTIFICATION</scope>
    <source>
        <strain evidence="26">S238N-H82</strain>
        <tissue evidence="26">Testes</tissue>
    </source>
</reference>
<dbReference type="GO" id="GO:0010008">
    <property type="term" value="C:endosome membrane"/>
    <property type="evidence" value="ECO:0007669"/>
    <property type="project" value="UniProtKB-SubCell"/>
</dbReference>
<evidence type="ECO:0000256" key="20">
    <source>
        <dbReference type="ARBA" id="ARBA00042514"/>
    </source>
</evidence>
<comment type="similarity">
    <text evidence="18">Belongs to the major facilitator superfamily. SLC46A family.</text>
</comment>
<keyword evidence="7" id="KW-0963">Cytoplasm</keyword>
<evidence type="ECO:0000256" key="21">
    <source>
        <dbReference type="ARBA" id="ARBA00047769"/>
    </source>
</evidence>
<dbReference type="GO" id="GO:0005886">
    <property type="term" value="C:plasma membrane"/>
    <property type="evidence" value="ECO:0000318"/>
    <property type="project" value="GO_Central"/>
</dbReference>
<comment type="subcellular location">
    <subcellularLocation>
        <location evidence="2">Apical cell membrane</location>
        <topology evidence="2">Multi-pass membrane protein</topology>
    </subcellularLocation>
    <subcellularLocation>
        <location evidence="4">Basolateral cell membrane</location>
        <topology evidence="4">Multi-pass membrane protein</topology>
    </subcellularLocation>
    <subcellularLocation>
        <location evidence="3">Cytoplasm</location>
    </subcellularLocation>
    <subcellularLocation>
        <location evidence="1">Endosome membrane</location>
        <topology evidence="1">Multi-pass membrane protein</topology>
    </subcellularLocation>
</comment>
<reference evidence="25" key="1">
    <citation type="journal article" date="2020" name="Nat. Ecol. Evol.">
        <title>Deeply conserved synteny resolves early events in vertebrate evolution.</title>
        <authorList>
            <person name="Simakov O."/>
            <person name="Marletaz F."/>
            <person name="Yue J.X."/>
            <person name="O'Connell B."/>
            <person name="Jenkins J."/>
            <person name="Brandt A."/>
            <person name="Calef R."/>
            <person name="Tung C.H."/>
            <person name="Huang T.K."/>
            <person name="Schmutz J."/>
            <person name="Satoh N."/>
            <person name="Yu J.K."/>
            <person name="Putnam N.H."/>
            <person name="Green R.E."/>
            <person name="Rokhsar D.S."/>
        </authorList>
    </citation>
    <scope>NUCLEOTIDE SEQUENCE [LARGE SCALE GENOMIC DNA]</scope>
    <source>
        <strain evidence="25">S238N-H82</strain>
    </source>
</reference>
<sequence length="507" mass="56908">MAAPKDETQAINRVSGDCSETRPLLEKHENDNRSPSRWRAPMEPLTVLVLLAGCFQDSVYEQYFYYYQCKRYNVTFSFGSNASKCENTTIPVRENQITAQAQAARMALYHNVALYSTVCISSILLGVWSDRSRRRKIAIVPSVFAGMVKATVYLLFISLDLPFYTFFLPGIVLSGSLCYYFSALAGMYAYMADITSPSQRTFRLAVLYMCEGLGAGAAAFLSGYWLDRQRSFTNPIWLSLGLFGFCFIYSAFLVQDNSHVEEKPSFCAHLRKVGGLFKARSGSDDKRWRLWCYYIGHLLDIFSQGGFSVIAILYMMNSPFCWDPTSVGTFSASMNVGTTVFSAAGIRFFRRWMDDHWIAQIGMASHVLGCVFMAFAPYFPNTRTILYFVCGSCYDYETCYASPFSPVPCVMILNKMQISVLRGRMSLLVDRDQQGLIFALSSCVAGFLILLQSVVFLSVYRATLHWFPGFGFILAAALDVLVAAMVAFLHCHSRASGETSVNESKIN</sequence>
<feature type="transmembrane region" description="Helical" evidence="24">
    <location>
        <begin position="435"/>
        <end position="460"/>
    </location>
</feature>
<dbReference type="GO" id="GO:0055085">
    <property type="term" value="P:transmembrane transport"/>
    <property type="evidence" value="ECO:0000318"/>
    <property type="project" value="GO_Central"/>
</dbReference>
<feature type="transmembrane region" description="Helical" evidence="24">
    <location>
        <begin position="163"/>
        <end position="190"/>
    </location>
</feature>
<evidence type="ECO:0000256" key="24">
    <source>
        <dbReference type="SAM" id="Phobius"/>
    </source>
</evidence>
<evidence type="ECO:0000256" key="14">
    <source>
        <dbReference type="ARBA" id="ARBA00023157"/>
    </source>
</evidence>
<keyword evidence="15" id="KW-0325">Glycoprotein</keyword>
<evidence type="ECO:0000256" key="4">
    <source>
        <dbReference type="ARBA" id="ARBA00004554"/>
    </source>
</evidence>
<dbReference type="GO" id="GO:0016324">
    <property type="term" value="C:apical plasma membrane"/>
    <property type="evidence" value="ECO:0007669"/>
    <property type="project" value="UniProtKB-SubCell"/>
</dbReference>
<evidence type="ECO:0000256" key="13">
    <source>
        <dbReference type="ARBA" id="ARBA00023136"/>
    </source>
</evidence>
<evidence type="ECO:0000256" key="7">
    <source>
        <dbReference type="ARBA" id="ARBA00022490"/>
    </source>
</evidence>
<comment type="catalytic activity">
    <reaction evidence="16">
        <text>(6S)-5-methyl-5,6,7,8-tetrahydrofolate(in) + H(+)(in) = (6S)-5-methyl-5,6,7,8-tetrahydrofolate(out) + H(+)(out)</text>
        <dbReference type="Rhea" id="RHEA:70167"/>
        <dbReference type="ChEBI" id="CHEBI:15378"/>
        <dbReference type="ChEBI" id="CHEBI:18608"/>
    </reaction>
</comment>
<dbReference type="PANTHER" id="PTHR23507">
    <property type="entry name" value="ZGC:174356"/>
    <property type="match status" value="1"/>
</dbReference>
<proteinExistence type="inferred from homology"/>
<feature type="transmembrane region" description="Helical" evidence="24">
    <location>
        <begin position="361"/>
        <end position="379"/>
    </location>
</feature>
<feature type="compositionally biased region" description="Basic and acidic residues" evidence="23">
    <location>
        <begin position="19"/>
        <end position="34"/>
    </location>
</feature>
<evidence type="ECO:0000313" key="26">
    <source>
        <dbReference type="RefSeq" id="XP_035657868.1"/>
    </source>
</evidence>
<evidence type="ECO:0000256" key="23">
    <source>
        <dbReference type="SAM" id="MobiDB-lite"/>
    </source>
</evidence>
<keyword evidence="9" id="KW-0967">Endosome</keyword>
<feature type="transmembrane region" description="Helical" evidence="24">
    <location>
        <begin position="236"/>
        <end position="254"/>
    </location>
</feature>
<accession>A0A9J7KGH7</accession>
<evidence type="ECO:0000256" key="15">
    <source>
        <dbReference type="ARBA" id="ARBA00023180"/>
    </source>
</evidence>
<evidence type="ECO:0000256" key="18">
    <source>
        <dbReference type="ARBA" id="ARBA00038227"/>
    </source>
</evidence>
<keyword evidence="25" id="KW-1185">Reference proteome</keyword>
<evidence type="ECO:0000256" key="2">
    <source>
        <dbReference type="ARBA" id="ARBA00004424"/>
    </source>
</evidence>
<evidence type="ECO:0000256" key="8">
    <source>
        <dbReference type="ARBA" id="ARBA00022692"/>
    </source>
</evidence>
<feature type="transmembrane region" description="Helical" evidence="24">
    <location>
        <begin position="466"/>
        <end position="489"/>
    </location>
</feature>
<keyword evidence="5" id="KW-0813">Transport</keyword>
<dbReference type="InterPro" id="IPR011701">
    <property type="entry name" value="MFS"/>
</dbReference>
<dbReference type="KEGG" id="bfo:118403308"/>
<evidence type="ECO:0000256" key="22">
    <source>
        <dbReference type="ARBA" id="ARBA00047850"/>
    </source>
</evidence>
<comment type="catalytic activity">
    <reaction evidence="21">
        <text>pemetrexed(in) + H(+)(in) = pemetrexed(out) + H(+)(out)</text>
        <dbReference type="Rhea" id="RHEA:70171"/>
        <dbReference type="ChEBI" id="CHEBI:15378"/>
        <dbReference type="ChEBI" id="CHEBI:63724"/>
    </reaction>
</comment>
<dbReference type="GO" id="GO:0005542">
    <property type="term" value="F:folic acid binding"/>
    <property type="evidence" value="ECO:0007669"/>
    <property type="project" value="UniProtKB-KW"/>
</dbReference>
<dbReference type="OrthoDB" id="419734at2759"/>
<evidence type="ECO:0000313" key="25">
    <source>
        <dbReference type="Proteomes" id="UP000001554"/>
    </source>
</evidence>
<feature type="transmembrane region" description="Helical" evidence="24">
    <location>
        <begin position="137"/>
        <end position="157"/>
    </location>
</feature>
<dbReference type="Proteomes" id="UP000001554">
    <property type="component" value="Chromosome 2"/>
</dbReference>
<dbReference type="Gene3D" id="1.20.1250.20">
    <property type="entry name" value="MFS general substrate transporter like domains"/>
    <property type="match status" value="1"/>
</dbReference>
<evidence type="ECO:0000256" key="6">
    <source>
        <dbReference type="ARBA" id="ARBA00022475"/>
    </source>
</evidence>
<evidence type="ECO:0000256" key="10">
    <source>
        <dbReference type="ARBA" id="ARBA00022847"/>
    </source>
</evidence>
<evidence type="ECO:0000256" key="1">
    <source>
        <dbReference type="ARBA" id="ARBA00004337"/>
    </source>
</evidence>
<dbReference type="AlphaFoldDB" id="A0A9J7KGH7"/>
<dbReference type="GeneID" id="118403308"/>
<feature type="transmembrane region" description="Helical" evidence="24">
    <location>
        <begin position="327"/>
        <end position="349"/>
    </location>
</feature>
<dbReference type="InterPro" id="IPR036259">
    <property type="entry name" value="MFS_trans_sf"/>
</dbReference>
<keyword evidence="12 24" id="KW-1133">Transmembrane helix</keyword>
<evidence type="ECO:0000256" key="16">
    <source>
        <dbReference type="ARBA" id="ARBA00036193"/>
    </source>
</evidence>
<feature type="transmembrane region" description="Helical" evidence="24">
    <location>
        <begin position="290"/>
        <end position="315"/>
    </location>
</feature>
<dbReference type="OMA" id="DHWIAQI"/>
<evidence type="ECO:0000256" key="11">
    <source>
        <dbReference type="ARBA" id="ARBA00022954"/>
    </source>
</evidence>
<protein>
    <recommendedName>
        <fullName evidence="19">Proton-coupled folate transporter</fullName>
    </recommendedName>
    <alternativeName>
        <fullName evidence="20">Solute carrier family 46 member 1</fullName>
    </alternativeName>
</protein>
<evidence type="ECO:0000256" key="3">
    <source>
        <dbReference type="ARBA" id="ARBA00004496"/>
    </source>
</evidence>
<dbReference type="GO" id="GO:0015293">
    <property type="term" value="F:symporter activity"/>
    <property type="evidence" value="ECO:0007669"/>
    <property type="project" value="UniProtKB-KW"/>
</dbReference>
<comment type="catalytic activity">
    <reaction evidence="22">
        <text>methotrexate(in) + H(+)(in) = methotrexate(out) + H(+)(out)</text>
        <dbReference type="Rhea" id="RHEA:70163"/>
        <dbReference type="ChEBI" id="CHEBI:15378"/>
        <dbReference type="ChEBI" id="CHEBI:50681"/>
    </reaction>
</comment>
<organism evidence="25 26">
    <name type="scientific">Branchiostoma floridae</name>
    <name type="common">Florida lancelet</name>
    <name type="synonym">Amphioxus</name>
    <dbReference type="NCBI Taxonomy" id="7739"/>
    <lineage>
        <taxon>Eukaryota</taxon>
        <taxon>Metazoa</taxon>
        <taxon>Chordata</taxon>
        <taxon>Cephalochordata</taxon>
        <taxon>Leptocardii</taxon>
        <taxon>Amphioxiformes</taxon>
        <taxon>Branchiostomatidae</taxon>
        <taxon>Branchiostoma</taxon>
    </lineage>
</organism>
<evidence type="ECO:0000256" key="19">
    <source>
        <dbReference type="ARBA" id="ARBA00040650"/>
    </source>
</evidence>
<keyword evidence="13 24" id="KW-0472">Membrane</keyword>
<dbReference type="GO" id="GO:0022857">
    <property type="term" value="F:transmembrane transporter activity"/>
    <property type="evidence" value="ECO:0000318"/>
    <property type="project" value="GO_Central"/>
</dbReference>
<dbReference type="Pfam" id="PF07690">
    <property type="entry name" value="MFS_1"/>
    <property type="match status" value="1"/>
</dbReference>
<evidence type="ECO:0000256" key="5">
    <source>
        <dbReference type="ARBA" id="ARBA00022448"/>
    </source>
</evidence>
<keyword evidence="11" id="KW-0290">Folate-binding</keyword>
<keyword evidence="8 24" id="KW-0812">Transmembrane</keyword>
<evidence type="ECO:0000256" key="12">
    <source>
        <dbReference type="ARBA" id="ARBA00022989"/>
    </source>
</evidence>
<dbReference type="PANTHER" id="PTHR23507:SF2">
    <property type="entry name" value="PROTON-COUPLED FOLATE TRANSPORTER"/>
    <property type="match status" value="1"/>
</dbReference>
<feature type="transmembrane region" description="Helical" evidence="24">
    <location>
        <begin position="202"/>
        <end position="224"/>
    </location>
</feature>
<keyword evidence="14" id="KW-1015">Disulfide bond</keyword>